<evidence type="ECO:0000256" key="1">
    <source>
        <dbReference type="SAM" id="Phobius"/>
    </source>
</evidence>
<name>A0A3M7Q006_BRAPC</name>
<protein>
    <submittedName>
        <fullName evidence="2">Uncharacterized protein</fullName>
    </submittedName>
</protein>
<reference evidence="2 3" key="1">
    <citation type="journal article" date="2018" name="Sci. Rep.">
        <title>Genomic signatures of local adaptation to the degree of environmental predictability in rotifers.</title>
        <authorList>
            <person name="Franch-Gras L."/>
            <person name="Hahn C."/>
            <person name="Garcia-Roger E.M."/>
            <person name="Carmona M.J."/>
            <person name="Serra M."/>
            <person name="Gomez A."/>
        </authorList>
    </citation>
    <scope>NUCLEOTIDE SEQUENCE [LARGE SCALE GENOMIC DNA]</scope>
    <source>
        <strain evidence="2">HYR1</strain>
    </source>
</reference>
<comment type="caution">
    <text evidence="2">The sequence shown here is derived from an EMBL/GenBank/DDBJ whole genome shotgun (WGS) entry which is preliminary data.</text>
</comment>
<evidence type="ECO:0000313" key="2">
    <source>
        <dbReference type="EMBL" id="RNA04325.1"/>
    </source>
</evidence>
<dbReference type="Proteomes" id="UP000276133">
    <property type="component" value="Unassembled WGS sequence"/>
</dbReference>
<keyword evidence="3" id="KW-1185">Reference proteome</keyword>
<keyword evidence="1" id="KW-0472">Membrane</keyword>
<keyword evidence="1" id="KW-1133">Transmembrane helix</keyword>
<accession>A0A3M7Q006</accession>
<dbReference type="EMBL" id="REGN01008155">
    <property type="protein sequence ID" value="RNA04325.1"/>
    <property type="molecule type" value="Genomic_DNA"/>
</dbReference>
<gene>
    <name evidence="2" type="ORF">BpHYR1_015633</name>
</gene>
<dbReference type="AlphaFoldDB" id="A0A3M7Q006"/>
<feature type="transmembrane region" description="Helical" evidence="1">
    <location>
        <begin position="43"/>
        <end position="63"/>
    </location>
</feature>
<keyword evidence="1" id="KW-0812">Transmembrane</keyword>
<proteinExistence type="predicted"/>
<sequence length="135" mass="16170">MFPKTKKKKYKIKLLSLKNIKIYSYTKTRYYTMKRIEKIKNELIFSSLYLSSSTLMPAITILVKLPKNSLEAIVQEQSRFVLRQFPRFMRKNFQATKSLLAIFFKKFYLIFETQTMIESYTQKTNPRGFPERNPA</sequence>
<evidence type="ECO:0000313" key="3">
    <source>
        <dbReference type="Proteomes" id="UP000276133"/>
    </source>
</evidence>
<organism evidence="2 3">
    <name type="scientific">Brachionus plicatilis</name>
    <name type="common">Marine rotifer</name>
    <name type="synonym">Brachionus muelleri</name>
    <dbReference type="NCBI Taxonomy" id="10195"/>
    <lineage>
        <taxon>Eukaryota</taxon>
        <taxon>Metazoa</taxon>
        <taxon>Spiralia</taxon>
        <taxon>Gnathifera</taxon>
        <taxon>Rotifera</taxon>
        <taxon>Eurotatoria</taxon>
        <taxon>Monogononta</taxon>
        <taxon>Pseudotrocha</taxon>
        <taxon>Ploima</taxon>
        <taxon>Brachionidae</taxon>
        <taxon>Brachionus</taxon>
    </lineage>
</organism>